<name>A0A849H9Z6_9MICO</name>
<protein>
    <submittedName>
        <fullName evidence="1">Uncharacterized protein</fullName>
    </submittedName>
</protein>
<dbReference type="RefSeq" id="WP_171243758.1">
    <property type="nucleotide sequence ID" value="NZ_JABEPQ010000002.1"/>
</dbReference>
<accession>A0A849H9Z6</accession>
<reference evidence="1 2" key="1">
    <citation type="submission" date="2020-04" db="EMBL/GenBank/DDBJ databases">
        <title>Knoellia sp. isolate from air conditioner.</title>
        <authorList>
            <person name="Chea S."/>
            <person name="Kim D.-U."/>
        </authorList>
    </citation>
    <scope>NUCLEOTIDE SEQUENCE [LARGE SCALE GENOMIC DNA]</scope>
    <source>
        <strain evidence="1 2">DB2414S</strain>
    </source>
</reference>
<evidence type="ECO:0000313" key="1">
    <source>
        <dbReference type="EMBL" id="NNM46690.1"/>
    </source>
</evidence>
<proteinExistence type="predicted"/>
<gene>
    <name evidence="1" type="ORF">HJG52_11810</name>
</gene>
<dbReference type="EMBL" id="JABEPQ010000002">
    <property type="protein sequence ID" value="NNM46690.1"/>
    <property type="molecule type" value="Genomic_DNA"/>
</dbReference>
<evidence type="ECO:0000313" key="2">
    <source>
        <dbReference type="Proteomes" id="UP000588586"/>
    </source>
</evidence>
<sequence length="126" mass="14606">MIARICRDQRVAQCHLPPHPAKVLSRTFLRRRWNGLGNKVQHASAPLREFIAKRPWMAEAVIDDVVSEPVGRVCILHTENHKPWLHPCSENWMANRLHEGRRGMRRRIAEPEDLLHRPAHDLAAVV</sequence>
<dbReference type="Proteomes" id="UP000588586">
    <property type="component" value="Unassembled WGS sequence"/>
</dbReference>
<comment type="caution">
    <text evidence="1">The sequence shown here is derived from an EMBL/GenBank/DDBJ whole genome shotgun (WGS) entry which is preliminary data.</text>
</comment>
<keyword evidence="2" id="KW-1185">Reference proteome</keyword>
<dbReference type="AlphaFoldDB" id="A0A849H9Z6"/>
<organism evidence="1 2">
    <name type="scientific">Knoellia koreensis</name>
    <dbReference type="NCBI Taxonomy" id="2730921"/>
    <lineage>
        <taxon>Bacteria</taxon>
        <taxon>Bacillati</taxon>
        <taxon>Actinomycetota</taxon>
        <taxon>Actinomycetes</taxon>
        <taxon>Micrococcales</taxon>
        <taxon>Intrasporangiaceae</taxon>
        <taxon>Knoellia</taxon>
    </lineage>
</organism>